<dbReference type="OrthoDB" id="2666929at2"/>
<organism evidence="1 2">
    <name type="scientific">Paenibacillus polymyxa (strain SC2)</name>
    <name type="common">Bacillus polymyxa</name>
    <dbReference type="NCBI Taxonomy" id="886882"/>
    <lineage>
        <taxon>Bacteria</taxon>
        <taxon>Bacillati</taxon>
        <taxon>Bacillota</taxon>
        <taxon>Bacilli</taxon>
        <taxon>Bacillales</taxon>
        <taxon>Paenibacillaceae</taxon>
        <taxon>Paenibacillus</taxon>
    </lineage>
</organism>
<accession>E3EK77</accession>
<reference evidence="1 2" key="1">
    <citation type="journal article" date="2011" name="J. Bacteriol.">
        <title>Complete genome sequence of Paenibacillus polymyxa SC2, a strain of plant growth-promoting Rhizobacterium with broad-spectrum antimicrobial activity.</title>
        <authorList>
            <person name="Ma M."/>
            <person name="Wang C."/>
            <person name="Ding Y."/>
            <person name="Li L."/>
            <person name="Shen D."/>
            <person name="Jiang X."/>
            <person name="Guan D."/>
            <person name="Cao F."/>
            <person name="Chen H."/>
            <person name="Feng R."/>
            <person name="Wang X."/>
            <person name="Ge Y."/>
            <person name="Yao L."/>
            <person name="Bing X."/>
            <person name="Yang X."/>
            <person name="Li J."/>
            <person name="Du B."/>
        </authorList>
    </citation>
    <scope>NUCLEOTIDE SEQUENCE [LARGE SCALE GENOMIC DNA]</scope>
    <source>
        <strain evidence="1 2">SC2</strain>
        <plasmid evidence="2">pSC2</plasmid>
    </source>
</reference>
<evidence type="ECO:0000313" key="2">
    <source>
        <dbReference type="Proteomes" id="UP000006868"/>
    </source>
</evidence>
<dbReference type="HOGENOM" id="CLU_2106571_0_0_9"/>
<dbReference type="PATRIC" id="fig|886882.15.peg.5523"/>
<dbReference type="RefSeq" id="WP_013386200.1">
    <property type="nucleotide sequence ID" value="NC_014628.2"/>
</dbReference>
<name>E3EK77_PAEPS</name>
<proteinExistence type="predicted"/>
<dbReference type="EMBL" id="CP002214">
    <property type="protein sequence ID" value="ADO59786.1"/>
    <property type="molecule type" value="Genomic_DNA"/>
</dbReference>
<evidence type="ECO:0008006" key="3">
    <source>
        <dbReference type="Google" id="ProtNLM"/>
    </source>
</evidence>
<dbReference type="AlphaFoldDB" id="E3EK77"/>
<sequence>MLKIKKMTDQQLNNELSRMEMHRLGWKLVGDTGPWIKPDGSYSSGRYRDYCTELASLEIQREAINIDAEQYMRNLEKVAVHPAHHKGEDLISYEVAAWMANASPRERAEAAYTLFNTGLDVDHE</sequence>
<keyword evidence="1" id="KW-0614">Plasmid</keyword>
<evidence type="ECO:0000313" key="1">
    <source>
        <dbReference type="EMBL" id="ADO59786.1"/>
    </source>
</evidence>
<gene>
    <name evidence="1" type="ORF">PPSC2_26230</name>
</gene>
<protein>
    <recommendedName>
        <fullName evidence="3">Phage ABA sandwich domain-containing protein</fullName>
    </recommendedName>
</protein>
<dbReference type="KEGG" id="ppm:PPSC2_26230"/>
<dbReference type="Proteomes" id="UP000006868">
    <property type="component" value="Plasmid pSC2"/>
</dbReference>
<geneLocation type="plasmid" evidence="1 2">
    <name>pSC2</name>
</geneLocation>